<keyword evidence="2" id="KW-1185">Reference proteome</keyword>
<protein>
    <submittedName>
        <fullName evidence="1">Uncharacterized protein</fullName>
    </submittedName>
</protein>
<gene>
    <name evidence="1" type="ORF">PLEPLA_LOCUS14503</name>
</gene>
<dbReference type="EMBL" id="CADEAL010000894">
    <property type="protein sequence ID" value="CAB1426567.1"/>
    <property type="molecule type" value="Genomic_DNA"/>
</dbReference>
<reference evidence="1" key="1">
    <citation type="submission" date="2020-03" db="EMBL/GenBank/DDBJ databases">
        <authorList>
            <person name="Weist P."/>
        </authorList>
    </citation>
    <scope>NUCLEOTIDE SEQUENCE</scope>
</reference>
<dbReference type="Proteomes" id="UP001153269">
    <property type="component" value="Unassembled WGS sequence"/>
</dbReference>
<evidence type="ECO:0000313" key="1">
    <source>
        <dbReference type="EMBL" id="CAB1426567.1"/>
    </source>
</evidence>
<organism evidence="1 2">
    <name type="scientific">Pleuronectes platessa</name>
    <name type="common">European plaice</name>
    <dbReference type="NCBI Taxonomy" id="8262"/>
    <lineage>
        <taxon>Eukaryota</taxon>
        <taxon>Metazoa</taxon>
        <taxon>Chordata</taxon>
        <taxon>Craniata</taxon>
        <taxon>Vertebrata</taxon>
        <taxon>Euteleostomi</taxon>
        <taxon>Actinopterygii</taxon>
        <taxon>Neopterygii</taxon>
        <taxon>Teleostei</taxon>
        <taxon>Neoteleostei</taxon>
        <taxon>Acanthomorphata</taxon>
        <taxon>Carangaria</taxon>
        <taxon>Pleuronectiformes</taxon>
        <taxon>Pleuronectoidei</taxon>
        <taxon>Pleuronectidae</taxon>
        <taxon>Pleuronectes</taxon>
    </lineage>
</organism>
<proteinExistence type="predicted"/>
<dbReference type="AlphaFoldDB" id="A0A9N7U9Q8"/>
<accession>A0A9N7U9Q8</accession>
<comment type="caution">
    <text evidence="1">The sequence shown here is derived from an EMBL/GenBank/DDBJ whole genome shotgun (WGS) entry which is preliminary data.</text>
</comment>
<name>A0A9N7U9Q8_PLEPL</name>
<sequence length="205" mass="22220">MSLPPQQEHVIAIEDVELLHSGCLWKSMWAIMMERRGGGGEKVPQGSGGLLSSTAANSITVHMNGWLVPHQCCGLMSKDRQDSDLLPGPGIQIRGGNVRRHIRGSSSGLRGKWQKSPGIKMEQGRKSLGEIFISGTEREPLPLVAPDLCHCSISSSSLCSVHRSSPPPPPPPPLRVTFTPPSSHVRFSTHLTSLPDLCKTLQTRN</sequence>
<evidence type="ECO:0000313" key="2">
    <source>
        <dbReference type="Proteomes" id="UP001153269"/>
    </source>
</evidence>